<sequence>MRGFGITAASVALIGLTACTAAEDKAAPAAQPAVQPSEAMQQTFGGCTWGEVTGGGLSMWSYACPASAGDFRVVYDDGLPGFAFESSAEDGTSRSPAVVIFKKAADAPIDAILAAVRAKSPGPHSATCVLSTIPSPEGDIAGFEPTGAVKTQWDAFASGAEGAEPVDAPCGDMGPQMSGDRGFRVLADDPTTVVFIEYGSEIQPFDPASIRKIG</sequence>
<gene>
    <name evidence="2" type="ORF">ACFPIE_20210</name>
</gene>
<accession>A0ABW0FZQ1</accession>
<dbReference type="RefSeq" id="WP_374036761.1">
    <property type="nucleotide sequence ID" value="NZ_CP169082.1"/>
</dbReference>
<proteinExistence type="predicted"/>
<keyword evidence="1" id="KW-0732">Signal</keyword>
<protein>
    <submittedName>
        <fullName evidence="2">Uncharacterized protein</fullName>
    </submittedName>
</protein>
<dbReference type="PROSITE" id="PS51257">
    <property type="entry name" value="PROKAR_LIPOPROTEIN"/>
    <property type="match status" value="1"/>
</dbReference>
<feature type="signal peptide" evidence="1">
    <location>
        <begin position="1"/>
        <end position="21"/>
    </location>
</feature>
<evidence type="ECO:0000256" key="1">
    <source>
        <dbReference type="SAM" id="SignalP"/>
    </source>
</evidence>
<dbReference type="EMBL" id="JBHSLF010000056">
    <property type="protein sequence ID" value="MFC5346247.1"/>
    <property type="molecule type" value="Genomic_DNA"/>
</dbReference>
<comment type="caution">
    <text evidence="2">The sequence shown here is derived from an EMBL/GenBank/DDBJ whole genome shotgun (WGS) entry which is preliminary data.</text>
</comment>
<feature type="chain" id="PRO_5046163903" evidence="1">
    <location>
        <begin position="22"/>
        <end position="214"/>
    </location>
</feature>
<name>A0ABW0FZQ1_9CAUL</name>
<dbReference type="Proteomes" id="UP001596152">
    <property type="component" value="Unassembled WGS sequence"/>
</dbReference>
<evidence type="ECO:0000313" key="2">
    <source>
        <dbReference type="EMBL" id="MFC5346247.1"/>
    </source>
</evidence>
<organism evidence="2 3">
    <name type="scientific">Brevundimonas staleyi</name>
    <dbReference type="NCBI Taxonomy" id="74326"/>
    <lineage>
        <taxon>Bacteria</taxon>
        <taxon>Pseudomonadati</taxon>
        <taxon>Pseudomonadota</taxon>
        <taxon>Alphaproteobacteria</taxon>
        <taxon>Caulobacterales</taxon>
        <taxon>Caulobacteraceae</taxon>
        <taxon>Brevundimonas</taxon>
    </lineage>
</organism>
<evidence type="ECO:0000313" key="3">
    <source>
        <dbReference type="Proteomes" id="UP001596152"/>
    </source>
</evidence>
<keyword evidence="3" id="KW-1185">Reference proteome</keyword>
<reference evidence="3" key="1">
    <citation type="journal article" date="2019" name="Int. J. Syst. Evol. Microbiol.">
        <title>The Global Catalogue of Microorganisms (GCM) 10K type strain sequencing project: providing services to taxonomists for standard genome sequencing and annotation.</title>
        <authorList>
            <consortium name="The Broad Institute Genomics Platform"/>
            <consortium name="The Broad Institute Genome Sequencing Center for Infectious Disease"/>
            <person name="Wu L."/>
            <person name="Ma J."/>
        </authorList>
    </citation>
    <scope>NUCLEOTIDE SEQUENCE [LARGE SCALE GENOMIC DNA]</scope>
    <source>
        <strain evidence="3">JCM 12125</strain>
    </source>
</reference>